<name>A0AAE8ZWZ1_CAEBR</name>
<dbReference type="Pfam" id="PF00622">
    <property type="entry name" value="SPRY"/>
    <property type="match status" value="1"/>
</dbReference>
<reference evidence="4 5" key="1">
    <citation type="submission" date="2022-05" db="EMBL/GenBank/DDBJ databases">
        <title>Chromosome-level reference genomes for two strains of Caenorhabditis briggsae: an improved platform for comparative genomics.</title>
        <authorList>
            <person name="Stevens L."/>
            <person name="Andersen E.C."/>
        </authorList>
    </citation>
    <scope>NUCLEOTIDE SEQUENCE [LARGE SCALE GENOMIC DNA]</scope>
    <source>
        <strain evidence="4">QX1410_ONT</strain>
        <tissue evidence="4">Whole-organism</tissue>
    </source>
</reference>
<dbReference type="SUPFAM" id="SSF49899">
    <property type="entry name" value="Concanavalin A-like lectins/glucanases"/>
    <property type="match status" value="1"/>
</dbReference>
<dbReference type="SMART" id="SM00449">
    <property type="entry name" value="SPRY"/>
    <property type="match status" value="1"/>
</dbReference>
<dbReference type="InterPro" id="IPR035766">
    <property type="entry name" value="SPRYD7"/>
</dbReference>
<evidence type="ECO:0000256" key="2">
    <source>
        <dbReference type="SAM" id="MobiDB-lite"/>
    </source>
</evidence>
<dbReference type="InterPro" id="IPR013320">
    <property type="entry name" value="ConA-like_dom_sf"/>
</dbReference>
<dbReference type="InterPro" id="IPR043136">
    <property type="entry name" value="B30.2/SPRY_sf"/>
</dbReference>
<feature type="compositionally biased region" description="Basic residues" evidence="2">
    <location>
        <begin position="1"/>
        <end position="11"/>
    </location>
</feature>
<dbReference type="EMBL" id="CP090896">
    <property type="protein sequence ID" value="ULT84798.1"/>
    <property type="molecule type" value="Genomic_DNA"/>
</dbReference>
<dbReference type="InterPro" id="IPR003877">
    <property type="entry name" value="SPRY_dom"/>
</dbReference>
<organism evidence="4 5">
    <name type="scientific">Caenorhabditis briggsae</name>
    <dbReference type="NCBI Taxonomy" id="6238"/>
    <lineage>
        <taxon>Eukaryota</taxon>
        <taxon>Metazoa</taxon>
        <taxon>Ecdysozoa</taxon>
        <taxon>Nematoda</taxon>
        <taxon>Chromadorea</taxon>
        <taxon>Rhabditida</taxon>
        <taxon>Rhabditina</taxon>
        <taxon>Rhabditomorpha</taxon>
        <taxon>Rhabditoidea</taxon>
        <taxon>Rhabditidae</taxon>
        <taxon>Peloderinae</taxon>
        <taxon>Caenorhabditis</taxon>
    </lineage>
</organism>
<dbReference type="Gene3D" id="2.60.120.920">
    <property type="match status" value="1"/>
</dbReference>
<feature type="region of interest" description="Disordered" evidence="2">
    <location>
        <begin position="1"/>
        <end position="45"/>
    </location>
</feature>
<feature type="compositionally biased region" description="Basic and acidic residues" evidence="2">
    <location>
        <begin position="24"/>
        <end position="40"/>
    </location>
</feature>
<dbReference type="Proteomes" id="UP000827892">
    <property type="component" value="Chromosome X"/>
</dbReference>
<evidence type="ECO:0000259" key="3">
    <source>
        <dbReference type="PROSITE" id="PS50188"/>
    </source>
</evidence>
<dbReference type="PANTHER" id="PTHR20951">
    <property type="entry name" value="C13ORF1 PROTEIN-RELATED"/>
    <property type="match status" value="1"/>
</dbReference>
<evidence type="ECO:0000256" key="1">
    <source>
        <dbReference type="ARBA" id="ARBA00021772"/>
    </source>
</evidence>
<dbReference type="CDD" id="cd12880">
    <property type="entry name" value="SPRYD7"/>
    <property type="match status" value="1"/>
</dbReference>
<dbReference type="PANTHER" id="PTHR20951:SF2">
    <property type="entry name" value="SPRY DOMAIN-CONTAINING PROTEIN 7"/>
    <property type="match status" value="1"/>
</dbReference>
<dbReference type="PROSITE" id="PS50188">
    <property type="entry name" value="B302_SPRY"/>
    <property type="match status" value="1"/>
</dbReference>
<protein>
    <recommendedName>
        <fullName evidence="1">SPRY domain-containing protein 7</fullName>
    </recommendedName>
</protein>
<feature type="domain" description="B30.2/SPRY" evidence="3">
    <location>
        <begin position="60"/>
        <end position="237"/>
    </location>
</feature>
<gene>
    <name evidence="4" type="ORF">L3Y34_013468</name>
</gene>
<sequence length="250" mass="27714">MGVRMRHRKMRQPKEGALGCVKPSRSEHERNEGEKGRPSEGKGNLGGMENFRSLFSCLTPCFDCMESSSFENVPYPRFNASYQPTVRLDVGRMGKNVVILKEGERICGIGGAIATVPIVQNKAYFQVTVQQTGIWGIGLGQKQSPFDKIPCTEKFWGIRDNGDIAKEDQVIAKMAKTVEEGDVVGVTYDHVELKFYVNGKPVDDVITGVKGPVYPMVYVDDSAILDLKFKNFTEEPPAGFGEILVEQTIL</sequence>
<evidence type="ECO:0000313" key="4">
    <source>
        <dbReference type="EMBL" id="ULT84798.1"/>
    </source>
</evidence>
<proteinExistence type="predicted"/>
<evidence type="ECO:0000313" key="5">
    <source>
        <dbReference type="Proteomes" id="UP000827892"/>
    </source>
</evidence>
<dbReference type="AlphaFoldDB" id="A0AAE8ZWZ1"/>
<dbReference type="InterPro" id="IPR001870">
    <property type="entry name" value="B30.2/SPRY"/>
</dbReference>
<accession>A0AAE8ZWZ1</accession>